<evidence type="ECO:0000313" key="2">
    <source>
        <dbReference type="EMBL" id="PID58878.1"/>
    </source>
</evidence>
<name>A0A2G6EAU7_9BACT</name>
<protein>
    <submittedName>
        <fullName evidence="2">Uncharacterized protein</fullName>
    </submittedName>
</protein>
<proteinExistence type="predicted"/>
<organism evidence="2 3">
    <name type="scientific">candidate division KSB3 bacterium</name>
    <dbReference type="NCBI Taxonomy" id="2044937"/>
    <lineage>
        <taxon>Bacteria</taxon>
        <taxon>candidate division KSB3</taxon>
    </lineage>
</organism>
<feature type="transmembrane region" description="Helical" evidence="1">
    <location>
        <begin position="53"/>
        <end position="76"/>
    </location>
</feature>
<dbReference type="AlphaFoldDB" id="A0A2G6EAU7"/>
<evidence type="ECO:0000256" key="1">
    <source>
        <dbReference type="SAM" id="Phobius"/>
    </source>
</evidence>
<keyword evidence="1" id="KW-0472">Membrane</keyword>
<accession>A0A2G6EAU7</accession>
<dbReference type="Proteomes" id="UP000229740">
    <property type="component" value="Unassembled WGS sequence"/>
</dbReference>
<gene>
    <name evidence="2" type="ORF">CSB45_02440</name>
</gene>
<sequence>MDDAVPVLLLLITTVSVVLVVPNGSGFGSADRAIVNCAGGSGVGAGGASGVTVTLTGVAVGFSGIGVGSILCTLAWKLREGERPSEMTQVKIRCLASAFRG</sequence>
<reference evidence="2 3" key="1">
    <citation type="submission" date="2017-10" db="EMBL/GenBank/DDBJ databases">
        <title>Novel microbial diversity and functional potential in the marine mammal oral microbiome.</title>
        <authorList>
            <person name="Dudek N.K."/>
            <person name="Sun C.L."/>
            <person name="Burstein D."/>
            <person name="Kantor R.S."/>
            <person name="Aliaga Goltsman D.S."/>
            <person name="Bik E.M."/>
            <person name="Thomas B.C."/>
            <person name="Banfield J.F."/>
            <person name="Relman D.A."/>
        </authorList>
    </citation>
    <scope>NUCLEOTIDE SEQUENCE [LARGE SCALE GENOMIC DNA]</scope>
    <source>
        <strain evidence="2">DOLZORAL124_49_17</strain>
    </source>
</reference>
<keyword evidence="1" id="KW-0812">Transmembrane</keyword>
<evidence type="ECO:0000313" key="3">
    <source>
        <dbReference type="Proteomes" id="UP000229740"/>
    </source>
</evidence>
<comment type="caution">
    <text evidence="2">The sequence shown here is derived from an EMBL/GenBank/DDBJ whole genome shotgun (WGS) entry which is preliminary data.</text>
</comment>
<keyword evidence="1" id="KW-1133">Transmembrane helix</keyword>
<dbReference type="EMBL" id="PDPS01000021">
    <property type="protein sequence ID" value="PID58878.1"/>
    <property type="molecule type" value="Genomic_DNA"/>
</dbReference>